<reference evidence="1" key="1">
    <citation type="submission" date="2018-12" db="EMBL/GenBank/DDBJ databases">
        <authorList>
            <person name="Syme R.A."/>
            <person name="Farfan-Caceres L."/>
            <person name="Lichtenzveig J."/>
        </authorList>
    </citation>
    <scope>NUCLEOTIDE SEQUENCE</scope>
    <source>
        <strain evidence="1">Al4</strain>
    </source>
</reference>
<organism evidence="1 2">
    <name type="scientific">Ascochyta lentis</name>
    <dbReference type="NCBI Taxonomy" id="205686"/>
    <lineage>
        <taxon>Eukaryota</taxon>
        <taxon>Fungi</taxon>
        <taxon>Dikarya</taxon>
        <taxon>Ascomycota</taxon>
        <taxon>Pezizomycotina</taxon>
        <taxon>Dothideomycetes</taxon>
        <taxon>Pleosporomycetidae</taxon>
        <taxon>Pleosporales</taxon>
        <taxon>Pleosporineae</taxon>
        <taxon>Didymellaceae</taxon>
        <taxon>Ascochyta</taxon>
    </lineage>
</organism>
<evidence type="ECO:0000313" key="1">
    <source>
        <dbReference type="EMBL" id="KAF9699214.1"/>
    </source>
</evidence>
<name>A0A8H7J7C1_9PLEO</name>
<reference evidence="1" key="2">
    <citation type="submission" date="2020-09" db="EMBL/GenBank/DDBJ databases">
        <title>Reference genome assembly for Australian Ascochyta lentis isolate Al4.</title>
        <authorList>
            <person name="Lee R.C."/>
            <person name="Farfan-Caceres L.M."/>
            <person name="Debler J.W."/>
            <person name="Williams A.H."/>
            <person name="Henares B.M."/>
        </authorList>
    </citation>
    <scope>NUCLEOTIDE SEQUENCE</scope>
    <source>
        <strain evidence="1">Al4</strain>
    </source>
</reference>
<dbReference type="AlphaFoldDB" id="A0A8H7J7C1"/>
<sequence>MSWSFQLQKINQAFEKIAGWYYEFLQRTEDGFRALHDRVLYLEERQAWQGPSDEQLERVLRKILAKRFAEDGPRRTDSANLAKSNNFFVEDARNRSTIRPIAIDAASLFVEPESVPSRAYAETFQMLEGRLSDYPRALQGEPADGGASDGKIKIEYERSIL</sequence>
<accession>A0A8H7J7C1</accession>
<protein>
    <submittedName>
        <fullName evidence="1">Uncharacterized protein</fullName>
    </submittedName>
</protein>
<dbReference type="EMBL" id="RZGK01000005">
    <property type="protein sequence ID" value="KAF9699214.1"/>
    <property type="molecule type" value="Genomic_DNA"/>
</dbReference>
<proteinExistence type="predicted"/>
<dbReference type="Proteomes" id="UP000651452">
    <property type="component" value="Unassembled WGS sequence"/>
</dbReference>
<keyword evidence="2" id="KW-1185">Reference proteome</keyword>
<gene>
    <name evidence="1" type="ORF">EKO04_003018</name>
</gene>
<evidence type="ECO:0000313" key="2">
    <source>
        <dbReference type="Proteomes" id="UP000651452"/>
    </source>
</evidence>
<comment type="caution">
    <text evidence="1">The sequence shown here is derived from an EMBL/GenBank/DDBJ whole genome shotgun (WGS) entry which is preliminary data.</text>
</comment>
<dbReference type="OrthoDB" id="3735750at2759"/>